<dbReference type="AlphaFoldDB" id="A0A0F9GQ45"/>
<proteinExistence type="predicted"/>
<feature type="non-terminal residue" evidence="1">
    <location>
        <position position="255"/>
    </location>
</feature>
<name>A0A0F9GQ45_9ZZZZ</name>
<protein>
    <submittedName>
        <fullName evidence="1">Uncharacterized protein</fullName>
    </submittedName>
</protein>
<reference evidence="1" key="1">
    <citation type="journal article" date="2015" name="Nature">
        <title>Complex archaea that bridge the gap between prokaryotes and eukaryotes.</title>
        <authorList>
            <person name="Spang A."/>
            <person name="Saw J.H."/>
            <person name="Jorgensen S.L."/>
            <person name="Zaremba-Niedzwiedzka K."/>
            <person name="Martijn J."/>
            <person name="Lind A.E."/>
            <person name="van Eijk R."/>
            <person name="Schleper C."/>
            <person name="Guy L."/>
            <person name="Ettema T.J."/>
        </authorList>
    </citation>
    <scope>NUCLEOTIDE SEQUENCE</scope>
</reference>
<comment type="caution">
    <text evidence="1">The sequence shown here is derived from an EMBL/GenBank/DDBJ whole genome shotgun (WGS) entry which is preliminary data.</text>
</comment>
<gene>
    <name evidence="1" type="ORF">LCGC14_1799040</name>
</gene>
<sequence length="255" mass="26409">MGEGAAANTRGNGQSWLMAILYESNLTGTNNGNAFGTGWIGQSFTPAKAHLSTFVRLKAFRTNSPGTVTVSIRATSSGLPIGGDLASGTFDGDAVTTDTAGEVVTITWGTPVLLSAAVVYAIIARAPSGDSSNQIKFLLDNGGNPYAGGQTLLSENSGSTWVVDSATSDYVFEDFGTASPGYIWIEGDYFHWIDESGVEQTVSLTAADLLVSILSGATYDNLQEYINFFGDRTLLTGGTITDNGDGTAAVAALTG</sequence>
<accession>A0A0F9GQ45</accession>
<evidence type="ECO:0000313" key="1">
    <source>
        <dbReference type="EMBL" id="KKM00975.1"/>
    </source>
</evidence>
<dbReference type="EMBL" id="LAZR01017304">
    <property type="protein sequence ID" value="KKM00975.1"/>
    <property type="molecule type" value="Genomic_DNA"/>
</dbReference>
<organism evidence="1">
    <name type="scientific">marine sediment metagenome</name>
    <dbReference type="NCBI Taxonomy" id="412755"/>
    <lineage>
        <taxon>unclassified sequences</taxon>
        <taxon>metagenomes</taxon>
        <taxon>ecological metagenomes</taxon>
    </lineage>
</organism>